<dbReference type="OrthoDB" id="9780520at2"/>
<dbReference type="InterPro" id="IPR020843">
    <property type="entry name" value="ER"/>
</dbReference>
<sequence length="329" mass="34546">MSTLRYIDHGGGGPPEVLRLAEGAMPEPGPGEVLIEVAFAGVNRPDCAQRVGRYPPPPGASPVLGLEVSGRVAAVGPGVERWRAGDTVCALTPGGGYASHCLAPAEHCLPVPAGFSLEQAAALPETCFTVWDNLFSRARLQSGESLLVHGGSSGIGVTAIQMGKAFGARVLTTVGTPDKAAFCRMLGADLAIDYRNEDFVRQALAFTRDRGVDVVLDMVGGPYVARDIEALAPDGRIALIAFMGGPEAVLPIPALLRKRATLTGSTLRPRSVAQKAAIARELERHWWPRLAAGQGTPAIDSVIPWTDAVRAHERMESSAHTGKIVLAVS</sequence>
<dbReference type="SMART" id="SM00829">
    <property type="entry name" value="PKS_ER"/>
    <property type="match status" value="1"/>
</dbReference>
<dbReference type="InterPro" id="IPR036291">
    <property type="entry name" value="NAD(P)-bd_dom_sf"/>
</dbReference>
<dbReference type="InterPro" id="IPR013149">
    <property type="entry name" value="ADH-like_C"/>
</dbReference>
<dbReference type="InterPro" id="IPR014189">
    <property type="entry name" value="Quinone_OxRdtase_PIG3"/>
</dbReference>
<dbReference type="Pfam" id="PF00107">
    <property type="entry name" value="ADH_zinc_N"/>
    <property type="match status" value="1"/>
</dbReference>
<protein>
    <submittedName>
        <fullName evidence="4">Putative PIG3 family NAD(P)H quinone oxidoreductase</fullName>
    </submittedName>
</protein>
<dbReference type="Pfam" id="PF08240">
    <property type="entry name" value="ADH_N"/>
    <property type="match status" value="1"/>
</dbReference>
<dbReference type="PANTHER" id="PTHR48106">
    <property type="entry name" value="QUINONE OXIDOREDUCTASE PIG3-RELATED"/>
    <property type="match status" value="1"/>
</dbReference>
<accession>A0A4V2F395</accession>
<feature type="domain" description="Enoyl reductase (ER)" evidence="3">
    <location>
        <begin position="13"/>
        <end position="326"/>
    </location>
</feature>
<dbReference type="InterPro" id="IPR011032">
    <property type="entry name" value="GroES-like_sf"/>
</dbReference>
<dbReference type="EMBL" id="SGXC01000002">
    <property type="protein sequence ID" value="RZS81614.1"/>
    <property type="molecule type" value="Genomic_DNA"/>
</dbReference>
<reference evidence="4 5" key="1">
    <citation type="submission" date="2019-02" db="EMBL/GenBank/DDBJ databases">
        <title>Genomic Encyclopedia of Type Strains, Phase IV (KMG-IV): sequencing the most valuable type-strain genomes for metagenomic binning, comparative biology and taxonomic classification.</title>
        <authorList>
            <person name="Goeker M."/>
        </authorList>
    </citation>
    <scope>NUCLEOTIDE SEQUENCE [LARGE SCALE GENOMIC DNA]</scope>
    <source>
        <strain evidence="4 5">K24</strain>
    </source>
</reference>
<dbReference type="SUPFAM" id="SSF51735">
    <property type="entry name" value="NAD(P)-binding Rossmann-fold domains"/>
    <property type="match status" value="1"/>
</dbReference>
<keyword evidence="5" id="KW-1185">Reference proteome</keyword>
<comment type="caution">
    <text evidence="4">The sequence shown here is derived from an EMBL/GenBank/DDBJ whole genome shotgun (WGS) entry which is preliminary data.</text>
</comment>
<dbReference type="NCBIfam" id="TIGR02824">
    <property type="entry name" value="quinone_pig3"/>
    <property type="match status" value="1"/>
</dbReference>
<dbReference type="CDD" id="cd05276">
    <property type="entry name" value="p53_inducible_oxidoreductase"/>
    <property type="match status" value="1"/>
</dbReference>
<evidence type="ECO:0000256" key="1">
    <source>
        <dbReference type="ARBA" id="ARBA00022857"/>
    </source>
</evidence>
<organism evidence="4 5">
    <name type="scientific">Pigmentiphaga kullae</name>
    <dbReference type="NCBI Taxonomy" id="151784"/>
    <lineage>
        <taxon>Bacteria</taxon>
        <taxon>Pseudomonadati</taxon>
        <taxon>Pseudomonadota</taxon>
        <taxon>Betaproteobacteria</taxon>
        <taxon>Burkholderiales</taxon>
        <taxon>Alcaligenaceae</taxon>
        <taxon>Pigmentiphaga</taxon>
    </lineage>
</organism>
<evidence type="ECO:0000259" key="3">
    <source>
        <dbReference type="SMART" id="SM00829"/>
    </source>
</evidence>
<dbReference type="GO" id="GO:0016651">
    <property type="term" value="F:oxidoreductase activity, acting on NAD(P)H"/>
    <property type="evidence" value="ECO:0007669"/>
    <property type="project" value="TreeGrafter"/>
</dbReference>
<evidence type="ECO:0000256" key="2">
    <source>
        <dbReference type="ARBA" id="ARBA00023002"/>
    </source>
</evidence>
<dbReference type="PANTHER" id="PTHR48106:SF8">
    <property type="entry name" value="OS02G0805600 PROTEIN"/>
    <property type="match status" value="1"/>
</dbReference>
<evidence type="ECO:0000313" key="4">
    <source>
        <dbReference type="EMBL" id="RZS81614.1"/>
    </source>
</evidence>
<dbReference type="Proteomes" id="UP000292445">
    <property type="component" value="Unassembled WGS sequence"/>
</dbReference>
<dbReference type="RefSeq" id="WP_130359508.1">
    <property type="nucleotide sequence ID" value="NZ_SGXC01000002.1"/>
</dbReference>
<dbReference type="AlphaFoldDB" id="A0A4V2F395"/>
<evidence type="ECO:0000313" key="5">
    <source>
        <dbReference type="Proteomes" id="UP000292445"/>
    </source>
</evidence>
<keyword evidence="2" id="KW-0560">Oxidoreductase</keyword>
<name>A0A4V2F395_9BURK</name>
<dbReference type="GO" id="GO:0070402">
    <property type="term" value="F:NADPH binding"/>
    <property type="evidence" value="ECO:0007669"/>
    <property type="project" value="TreeGrafter"/>
</dbReference>
<proteinExistence type="predicted"/>
<keyword evidence="1" id="KW-0521">NADP</keyword>
<dbReference type="InterPro" id="IPR013154">
    <property type="entry name" value="ADH-like_N"/>
</dbReference>
<dbReference type="SUPFAM" id="SSF50129">
    <property type="entry name" value="GroES-like"/>
    <property type="match status" value="1"/>
</dbReference>
<gene>
    <name evidence="4" type="ORF">EV675_4240</name>
</gene>
<dbReference type="Gene3D" id="3.40.50.720">
    <property type="entry name" value="NAD(P)-binding Rossmann-like Domain"/>
    <property type="match status" value="1"/>
</dbReference>
<dbReference type="Gene3D" id="3.90.180.10">
    <property type="entry name" value="Medium-chain alcohol dehydrogenases, catalytic domain"/>
    <property type="match status" value="1"/>
</dbReference>